<dbReference type="EMBL" id="NMUH01000035">
    <property type="protein sequence ID" value="MQL69353.1"/>
    <property type="molecule type" value="Genomic_DNA"/>
</dbReference>
<feature type="region of interest" description="Disordered" evidence="1">
    <location>
        <begin position="476"/>
        <end position="521"/>
    </location>
</feature>
<feature type="region of interest" description="Disordered" evidence="1">
    <location>
        <begin position="97"/>
        <end position="123"/>
    </location>
</feature>
<dbReference type="AlphaFoldDB" id="A0A843TIN9"/>
<feature type="region of interest" description="Disordered" evidence="1">
    <location>
        <begin position="274"/>
        <end position="296"/>
    </location>
</feature>
<accession>A0A843TIN9</accession>
<name>A0A843TIN9_COLES</name>
<comment type="caution">
    <text evidence="2">The sequence shown here is derived from an EMBL/GenBank/DDBJ whole genome shotgun (WGS) entry which is preliminary data.</text>
</comment>
<proteinExistence type="predicted"/>
<protein>
    <submittedName>
        <fullName evidence="2">Uncharacterized protein</fullName>
    </submittedName>
</protein>
<evidence type="ECO:0000313" key="3">
    <source>
        <dbReference type="Proteomes" id="UP000652761"/>
    </source>
</evidence>
<dbReference type="Proteomes" id="UP000652761">
    <property type="component" value="Unassembled WGS sequence"/>
</dbReference>
<evidence type="ECO:0000256" key="1">
    <source>
        <dbReference type="SAM" id="MobiDB-lite"/>
    </source>
</evidence>
<feature type="compositionally biased region" description="Basic residues" evidence="1">
    <location>
        <begin position="109"/>
        <end position="121"/>
    </location>
</feature>
<feature type="compositionally biased region" description="Polar residues" evidence="1">
    <location>
        <begin position="491"/>
        <end position="502"/>
    </location>
</feature>
<feature type="region of interest" description="Disordered" evidence="1">
    <location>
        <begin position="402"/>
        <end position="424"/>
    </location>
</feature>
<gene>
    <name evidence="2" type="ORF">Taro_001652</name>
</gene>
<keyword evidence="3" id="KW-1185">Reference proteome</keyword>
<evidence type="ECO:0000313" key="2">
    <source>
        <dbReference type="EMBL" id="MQL69353.1"/>
    </source>
</evidence>
<organism evidence="2 3">
    <name type="scientific">Colocasia esculenta</name>
    <name type="common">Wild taro</name>
    <name type="synonym">Arum esculentum</name>
    <dbReference type="NCBI Taxonomy" id="4460"/>
    <lineage>
        <taxon>Eukaryota</taxon>
        <taxon>Viridiplantae</taxon>
        <taxon>Streptophyta</taxon>
        <taxon>Embryophyta</taxon>
        <taxon>Tracheophyta</taxon>
        <taxon>Spermatophyta</taxon>
        <taxon>Magnoliopsida</taxon>
        <taxon>Liliopsida</taxon>
        <taxon>Araceae</taxon>
        <taxon>Aroideae</taxon>
        <taxon>Colocasieae</taxon>
        <taxon>Colocasia</taxon>
    </lineage>
</organism>
<reference evidence="2" key="1">
    <citation type="submission" date="2017-07" db="EMBL/GenBank/DDBJ databases">
        <title>Taro Niue Genome Assembly and Annotation.</title>
        <authorList>
            <person name="Atibalentja N."/>
            <person name="Keating K."/>
            <person name="Fields C.J."/>
        </authorList>
    </citation>
    <scope>NUCLEOTIDE SEQUENCE</scope>
    <source>
        <strain evidence="2">Niue_2</strain>
        <tissue evidence="2">Leaf</tissue>
    </source>
</reference>
<feature type="compositionally biased region" description="Polar residues" evidence="1">
    <location>
        <begin position="281"/>
        <end position="296"/>
    </location>
</feature>
<sequence>MWWNLFQQEPPSRDVPILPPSQRGHVSLRYADWWACHGGNFTQRSAAIRHVEKDYLHRLDRPHFHIREKHLKRHFPSLATQVIEAFKAREKLQKRPLAEGDVELAGTPRPRKKSASKRRARVASPDRASSYEWWSDFVHACGLPQDAPTDSLLFPDTFSDDPAKEWIAYLSSALTALGPRREAFLVQRARTLGDMWSAVSSGALELGLSPQTVIPQPLEFVLPSAQPETRTVPNISSPTPPSEVVGSPPCGADGASFSPHISMHVDSVGAVHADGPPFSVHHSSPRVSPDTVQTGSVERLPGSLQFNDHNDVALPSTLAAHKRFSQDDDIDDWDYEVDVTDIPILDPDWDPSMEDPNNPCFSIPFDDLMEMMKDPPPTIDQGVPLAIMDTVGSVATGATSPRVTAPLSGLPMPCHDTETSARPLSLRSGPATISQDAPQLTALDLPMVTTEANAAARPSGYLLDVEKPLDANEPGSLETCAIPDDHGENTEPLSGETQQLSSAMGGISDTEEVSSHPSWAVSGLERSSQTLEILEARLVTLRGEAISAASQISLVRDEHASLLSTQKEQSARASLLRILAHYLDQSAAEDLRRSVDVAARLSSLEMEQSRL</sequence>